<feature type="non-terminal residue" evidence="1">
    <location>
        <position position="1"/>
    </location>
</feature>
<protein>
    <submittedName>
        <fullName evidence="1">Jg3747 protein</fullName>
    </submittedName>
</protein>
<gene>
    <name evidence="1" type="primary">jg3747</name>
    <name evidence="1" type="ORF">PAEG_LOCUS7037</name>
</gene>
<proteinExistence type="predicted"/>
<keyword evidence="2" id="KW-1185">Reference proteome</keyword>
<sequence>AASEGREGERAGDEDERDAMQLWFEARWARLVAQRRARDESRDEPGARRLARLQRRLSRPLSAEQQAATVAELVQVSAQRDAHQALIAADRYITF</sequence>
<dbReference type="Proteomes" id="UP000838756">
    <property type="component" value="Unassembled WGS sequence"/>
</dbReference>
<dbReference type="AlphaFoldDB" id="A0A8S4R0N7"/>
<name>A0A8S4R0N7_9NEOP</name>
<accession>A0A8S4R0N7</accession>
<organism evidence="1 2">
    <name type="scientific">Pararge aegeria aegeria</name>
    <dbReference type="NCBI Taxonomy" id="348720"/>
    <lineage>
        <taxon>Eukaryota</taxon>
        <taxon>Metazoa</taxon>
        <taxon>Ecdysozoa</taxon>
        <taxon>Arthropoda</taxon>
        <taxon>Hexapoda</taxon>
        <taxon>Insecta</taxon>
        <taxon>Pterygota</taxon>
        <taxon>Neoptera</taxon>
        <taxon>Endopterygota</taxon>
        <taxon>Lepidoptera</taxon>
        <taxon>Glossata</taxon>
        <taxon>Ditrysia</taxon>
        <taxon>Papilionoidea</taxon>
        <taxon>Nymphalidae</taxon>
        <taxon>Satyrinae</taxon>
        <taxon>Satyrini</taxon>
        <taxon>Parargina</taxon>
        <taxon>Pararge</taxon>
    </lineage>
</organism>
<evidence type="ECO:0000313" key="1">
    <source>
        <dbReference type="EMBL" id="CAH2226317.1"/>
    </source>
</evidence>
<dbReference type="EMBL" id="CAKXAJ010021086">
    <property type="protein sequence ID" value="CAH2226317.1"/>
    <property type="molecule type" value="Genomic_DNA"/>
</dbReference>
<dbReference type="OrthoDB" id="20799at2759"/>
<comment type="caution">
    <text evidence="1">The sequence shown here is derived from an EMBL/GenBank/DDBJ whole genome shotgun (WGS) entry which is preliminary data.</text>
</comment>
<evidence type="ECO:0000313" key="2">
    <source>
        <dbReference type="Proteomes" id="UP000838756"/>
    </source>
</evidence>
<reference evidence="1" key="1">
    <citation type="submission" date="2022-03" db="EMBL/GenBank/DDBJ databases">
        <authorList>
            <person name="Lindestad O."/>
        </authorList>
    </citation>
    <scope>NUCLEOTIDE SEQUENCE</scope>
</reference>